<organism evidence="2 3">
    <name type="scientific">Paspalum notatum var. saurae</name>
    <dbReference type="NCBI Taxonomy" id="547442"/>
    <lineage>
        <taxon>Eukaryota</taxon>
        <taxon>Viridiplantae</taxon>
        <taxon>Streptophyta</taxon>
        <taxon>Embryophyta</taxon>
        <taxon>Tracheophyta</taxon>
        <taxon>Spermatophyta</taxon>
        <taxon>Magnoliopsida</taxon>
        <taxon>Liliopsida</taxon>
        <taxon>Poales</taxon>
        <taxon>Poaceae</taxon>
        <taxon>PACMAD clade</taxon>
        <taxon>Panicoideae</taxon>
        <taxon>Andropogonodae</taxon>
        <taxon>Paspaleae</taxon>
        <taxon>Paspalinae</taxon>
        <taxon>Paspalum</taxon>
    </lineage>
</organism>
<sequence>MKASTKSAPPLSMVARSSASGPPPVSKCAVQAMSMSAEFWTMKEMRSPMAERTFWASSYAAAAMDQHPGGVRPFHGKADDAPEDLLEKPVASA</sequence>
<evidence type="ECO:0000313" key="3">
    <source>
        <dbReference type="Proteomes" id="UP001341281"/>
    </source>
</evidence>
<evidence type="ECO:0000313" key="2">
    <source>
        <dbReference type="EMBL" id="WVZ87392.1"/>
    </source>
</evidence>
<evidence type="ECO:0000256" key="1">
    <source>
        <dbReference type="SAM" id="MobiDB-lite"/>
    </source>
</evidence>
<accession>A0AAQ3UCS1</accession>
<name>A0AAQ3UCS1_PASNO</name>
<feature type="region of interest" description="Disordered" evidence="1">
    <location>
        <begin position="1"/>
        <end position="26"/>
    </location>
</feature>
<gene>
    <name evidence="2" type="ORF">U9M48_034032</name>
</gene>
<protein>
    <submittedName>
        <fullName evidence="2">Uncharacterized protein</fullName>
    </submittedName>
</protein>
<proteinExistence type="predicted"/>
<dbReference type="Proteomes" id="UP001341281">
    <property type="component" value="Chromosome 07"/>
</dbReference>
<reference evidence="2 3" key="1">
    <citation type="submission" date="2024-02" db="EMBL/GenBank/DDBJ databases">
        <title>High-quality chromosome-scale genome assembly of Pensacola bahiagrass (Paspalum notatum Flugge var. saurae).</title>
        <authorList>
            <person name="Vega J.M."/>
            <person name="Podio M."/>
            <person name="Orjuela J."/>
            <person name="Siena L.A."/>
            <person name="Pessino S.C."/>
            <person name="Combes M.C."/>
            <person name="Mariac C."/>
            <person name="Albertini E."/>
            <person name="Pupilli F."/>
            <person name="Ortiz J.P.A."/>
            <person name="Leblanc O."/>
        </authorList>
    </citation>
    <scope>NUCLEOTIDE SEQUENCE [LARGE SCALE GENOMIC DNA]</scope>
    <source>
        <strain evidence="2">R1</strain>
        <tissue evidence="2">Leaf</tissue>
    </source>
</reference>
<dbReference type="AlphaFoldDB" id="A0AAQ3UCS1"/>
<keyword evidence="3" id="KW-1185">Reference proteome</keyword>
<feature type="region of interest" description="Disordered" evidence="1">
    <location>
        <begin position="70"/>
        <end position="93"/>
    </location>
</feature>
<dbReference type="EMBL" id="CP144751">
    <property type="protein sequence ID" value="WVZ87392.1"/>
    <property type="molecule type" value="Genomic_DNA"/>
</dbReference>